<sequence length="297" mass="33723">MSLLEKYSYRKYRKNKLFRHFISVIAVIISGFLQAFTLKVFIQPSNLLSSGFLGVAILINQISELFGVELSISILLILLNIPVAILCYRGISARFTFYSILQVFVGSFFIRVLNFDPLFVDDTMLNVIFGGVLNGLYVSLALKGNASTGGMDFIALYVSNKSGKTIWQQVFLFNTLLLVIFGALFGWRNAGYSIIFQYISTKVISTFHQRYHRVTLQITTRYGEDVMQSYLKNIRHGISCVDAIGGFSREKMYLLHTVISSYEVMDAVAVIKEADPRAIINQISTENFYGRFHREPE</sequence>
<evidence type="ECO:0000256" key="4">
    <source>
        <dbReference type="ARBA" id="ARBA00022989"/>
    </source>
</evidence>
<gene>
    <name evidence="8" type="ORF">HMPREF0444_0321</name>
</gene>
<keyword evidence="5 6" id="KW-0472">Membrane</keyword>
<feature type="transmembrane region" description="Helical" evidence="6">
    <location>
        <begin position="21"/>
        <end position="42"/>
    </location>
</feature>
<dbReference type="RefSeq" id="WP_005605346.1">
    <property type="nucleotide sequence ID" value="NZ_CP102283.1"/>
</dbReference>
<dbReference type="HOGENOM" id="CLU_063199_2_0_9"/>
<protein>
    <recommendedName>
        <fullName evidence="7">DUF2179 domain-containing protein</fullName>
    </recommendedName>
</protein>
<accession>C8NEH6</accession>
<evidence type="ECO:0000256" key="5">
    <source>
        <dbReference type="ARBA" id="ARBA00023136"/>
    </source>
</evidence>
<dbReference type="Gene3D" id="3.30.70.120">
    <property type="match status" value="1"/>
</dbReference>
<evidence type="ECO:0000256" key="3">
    <source>
        <dbReference type="ARBA" id="ARBA00022692"/>
    </source>
</evidence>
<feature type="transmembrane region" description="Helical" evidence="6">
    <location>
        <begin position="170"/>
        <end position="187"/>
    </location>
</feature>
<dbReference type="Pfam" id="PF10035">
    <property type="entry name" value="DUF2179"/>
    <property type="match status" value="1"/>
</dbReference>
<evidence type="ECO:0000256" key="6">
    <source>
        <dbReference type="SAM" id="Phobius"/>
    </source>
</evidence>
<evidence type="ECO:0000313" key="9">
    <source>
        <dbReference type="Proteomes" id="UP000005926"/>
    </source>
</evidence>
<proteinExistence type="predicted"/>
<dbReference type="AlphaFoldDB" id="C8NEH6"/>
<dbReference type="GO" id="GO:0005886">
    <property type="term" value="C:plasma membrane"/>
    <property type="evidence" value="ECO:0007669"/>
    <property type="project" value="UniProtKB-SubCell"/>
</dbReference>
<evidence type="ECO:0000256" key="2">
    <source>
        <dbReference type="ARBA" id="ARBA00022475"/>
    </source>
</evidence>
<feature type="domain" description="DUF2179" evidence="7">
    <location>
        <begin position="236"/>
        <end position="290"/>
    </location>
</feature>
<dbReference type="PIRSF" id="PIRSF006483">
    <property type="entry name" value="Membrane_protein_YitT"/>
    <property type="match status" value="1"/>
</dbReference>
<keyword evidence="2" id="KW-1003">Cell membrane</keyword>
<dbReference type="STRING" id="638301.HMPREF0444_0321"/>
<dbReference type="InterPro" id="IPR051461">
    <property type="entry name" value="UPF0750_membrane"/>
</dbReference>
<keyword evidence="4 6" id="KW-1133">Transmembrane helix</keyword>
<dbReference type="Pfam" id="PF02588">
    <property type="entry name" value="YitT_membrane"/>
    <property type="match status" value="1"/>
</dbReference>
<dbReference type="InterPro" id="IPR015867">
    <property type="entry name" value="N-reg_PII/ATP_PRibTrfase_C"/>
</dbReference>
<dbReference type="EMBL" id="ACKZ01000008">
    <property type="protein sequence ID" value="EEW38077.1"/>
    <property type="molecule type" value="Genomic_DNA"/>
</dbReference>
<organism evidence="8 9">
    <name type="scientific">Granulicatella adiacens ATCC 49175</name>
    <dbReference type="NCBI Taxonomy" id="638301"/>
    <lineage>
        <taxon>Bacteria</taxon>
        <taxon>Bacillati</taxon>
        <taxon>Bacillota</taxon>
        <taxon>Bacilli</taxon>
        <taxon>Lactobacillales</taxon>
        <taxon>Carnobacteriaceae</taxon>
        <taxon>Granulicatella</taxon>
    </lineage>
</organism>
<keyword evidence="9" id="KW-1185">Reference proteome</keyword>
<dbReference type="GeneID" id="78411412"/>
<dbReference type="InterPro" id="IPR003740">
    <property type="entry name" value="YitT"/>
</dbReference>
<evidence type="ECO:0000313" key="8">
    <source>
        <dbReference type="EMBL" id="EEW38077.1"/>
    </source>
</evidence>
<comment type="caution">
    <text evidence="8">The sequence shown here is derived from an EMBL/GenBank/DDBJ whole genome shotgun (WGS) entry which is preliminary data.</text>
</comment>
<name>C8NEH6_9LACT</name>
<reference evidence="8 9" key="1">
    <citation type="submission" date="2009-08" db="EMBL/GenBank/DDBJ databases">
        <authorList>
            <person name="Muzny D."/>
            <person name="Qin X."/>
            <person name="Deng J."/>
            <person name="Jiang H."/>
            <person name="Liu Y."/>
            <person name="Qu J."/>
            <person name="Song X.-Z."/>
            <person name="Zhang L."/>
            <person name="Thornton R."/>
            <person name="Coyle M."/>
            <person name="Francisco L."/>
            <person name="Jackson L."/>
            <person name="Javaid M."/>
            <person name="Korchina V."/>
            <person name="Kovar C."/>
            <person name="Mata R."/>
            <person name="Mathew T."/>
            <person name="Ngo R."/>
            <person name="Nguyen L."/>
            <person name="Nguyen N."/>
            <person name="Okwuonu G."/>
            <person name="Ongeri F."/>
            <person name="Pham C."/>
            <person name="Simmons D."/>
            <person name="Wilczek-Boney K."/>
            <person name="Hale W."/>
            <person name="Jakkamsetti A."/>
            <person name="Pham P."/>
            <person name="Ruth R."/>
            <person name="San Lucas F."/>
            <person name="Warren J."/>
            <person name="Zhang J."/>
            <person name="Zhao Z."/>
            <person name="Zhou C."/>
            <person name="Zhu D."/>
            <person name="Lee S."/>
            <person name="Bess C."/>
            <person name="Blankenburg K."/>
            <person name="Forbes L."/>
            <person name="Fu Q."/>
            <person name="Gubbala S."/>
            <person name="Hirani K."/>
            <person name="Jayaseelan J.C."/>
            <person name="Lara F."/>
            <person name="Munidasa M."/>
            <person name="Palculict T."/>
            <person name="Patil S."/>
            <person name="Pu L.-L."/>
            <person name="Saada N."/>
            <person name="Tang L."/>
            <person name="Weissenberger G."/>
            <person name="Zhu Y."/>
            <person name="Hemphill L."/>
            <person name="Shang Y."/>
            <person name="Youmans B."/>
            <person name="Ayvaz T."/>
            <person name="Ross M."/>
            <person name="Santibanez J."/>
            <person name="Aqrawi P."/>
            <person name="Gross S."/>
            <person name="Joshi V."/>
            <person name="Fowler G."/>
            <person name="Nazareth L."/>
            <person name="Reid J."/>
            <person name="Worley K."/>
            <person name="Petrosino J."/>
            <person name="Highlander S."/>
            <person name="Gibbs R."/>
        </authorList>
    </citation>
    <scope>NUCLEOTIDE SEQUENCE [LARGE SCALE GENOMIC DNA]</scope>
    <source>
        <strain evidence="8 9">ATCC 49175</strain>
    </source>
</reference>
<feature type="transmembrane region" description="Helical" evidence="6">
    <location>
        <begin position="95"/>
        <end position="115"/>
    </location>
</feature>
<comment type="subcellular location">
    <subcellularLocation>
        <location evidence="1">Cell membrane</location>
        <topology evidence="1">Multi-pass membrane protein</topology>
    </subcellularLocation>
</comment>
<evidence type="ECO:0000256" key="1">
    <source>
        <dbReference type="ARBA" id="ARBA00004651"/>
    </source>
</evidence>
<keyword evidence="3 6" id="KW-0812">Transmembrane</keyword>
<dbReference type="eggNOG" id="COG1284">
    <property type="taxonomic scope" value="Bacteria"/>
</dbReference>
<dbReference type="PANTHER" id="PTHR33545:SF5">
    <property type="entry name" value="UPF0750 MEMBRANE PROTEIN YITT"/>
    <property type="match status" value="1"/>
</dbReference>
<evidence type="ECO:0000259" key="7">
    <source>
        <dbReference type="Pfam" id="PF10035"/>
    </source>
</evidence>
<dbReference type="InterPro" id="IPR019264">
    <property type="entry name" value="DUF2179"/>
</dbReference>
<dbReference type="PANTHER" id="PTHR33545">
    <property type="entry name" value="UPF0750 MEMBRANE PROTEIN YITT-RELATED"/>
    <property type="match status" value="1"/>
</dbReference>
<dbReference type="Proteomes" id="UP000005926">
    <property type="component" value="Unassembled WGS sequence"/>
</dbReference>